<organism evidence="1 2">
    <name type="scientific">Portunus trituberculatus</name>
    <name type="common">Swimming crab</name>
    <name type="synonym">Neptunus trituberculatus</name>
    <dbReference type="NCBI Taxonomy" id="210409"/>
    <lineage>
        <taxon>Eukaryota</taxon>
        <taxon>Metazoa</taxon>
        <taxon>Ecdysozoa</taxon>
        <taxon>Arthropoda</taxon>
        <taxon>Crustacea</taxon>
        <taxon>Multicrustacea</taxon>
        <taxon>Malacostraca</taxon>
        <taxon>Eumalacostraca</taxon>
        <taxon>Eucarida</taxon>
        <taxon>Decapoda</taxon>
        <taxon>Pleocyemata</taxon>
        <taxon>Brachyura</taxon>
        <taxon>Eubrachyura</taxon>
        <taxon>Portunoidea</taxon>
        <taxon>Portunidae</taxon>
        <taxon>Portuninae</taxon>
        <taxon>Portunus</taxon>
    </lineage>
</organism>
<proteinExistence type="predicted"/>
<evidence type="ECO:0000313" key="1">
    <source>
        <dbReference type="EMBL" id="MPC70265.1"/>
    </source>
</evidence>
<comment type="caution">
    <text evidence="1">The sequence shown here is derived from an EMBL/GenBank/DDBJ whole genome shotgun (WGS) entry which is preliminary data.</text>
</comment>
<gene>
    <name evidence="1" type="ORF">E2C01_064507</name>
</gene>
<evidence type="ECO:0000313" key="2">
    <source>
        <dbReference type="Proteomes" id="UP000324222"/>
    </source>
</evidence>
<sequence length="83" mass="9191">MYRIVVGVLKSLEIPGKGKTKTEKHVASFMFYFHLSGGNNLKEVSQSTLPARLMHRPLEGGSVEMKWQKSLKDTAVEVEVGAS</sequence>
<dbReference type="EMBL" id="VSRR010030838">
    <property type="protein sequence ID" value="MPC70265.1"/>
    <property type="molecule type" value="Genomic_DNA"/>
</dbReference>
<accession>A0A5B7HL10</accession>
<name>A0A5B7HL10_PORTR</name>
<keyword evidence="2" id="KW-1185">Reference proteome</keyword>
<protein>
    <submittedName>
        <fullName evidence="1">Uncharacterized protein</fullName>
    </submittedName>
</protein>
<reference evidence="1 2" key="1">
    <citation type="submission" date="2019-05" db="EMBL/GenBank/DDBJ databases">
        <title>Another draft genome of Portunus trituberculatus and its Hox gene families provides insights of decapod evolution.</title>
        <authorList>
            <person name="Jeong J.-H."/>
            <person name="Song I."/>
            <person name="Kim S."/>
            <person name="Choi T."/>
            <person name="Kim D."/>
            <person name="Ryu S."/>
            <person name="Kim W."/>
        </authorList>
    </citation>
    <scope>NUCLEOTIDE SEQUENCE [LARGE SCALE GENOMIC DNA]</scope>
    <source>
        <tissue evidence="1">Muscle</tissue>
    </source>
</reference>
<dbReference type="Proteomes" id="UP000324222">
    <property type="component" value="Unassembled WGS sequence"/>
</dbReference>
<dbReference type="AlphaFoldDB" id="A0A5B7HL10"/>